<comment type="function">
    <text evidence="11">Involved in the transmission of sensory signals from the chemoreceptors to the flagellar motors. CheA is autophosphorylated; it can transfer its phosphate group to either CheB or CheY.</text>
</comment>
<evidence type="ECO:0000313" key="16">
    <source>
        <dbReference type="EMBL" id="MFC3200705.1"/>
    </source>
</evidence>
<evidence type="ECO:0000259" key="13">
    <source>
        <dbReference type="PROSITE" id="PS50109"/>
    </source>
</evidence>
<dbReference type="InterPro" id="IPR036061">
    <property type="entry name" value="CheW-like_dom_sf"/>
</dbReference>
<dbReference type="SUPFAM" id="SSF50341">
    <property type="entry name" value="CheW-like"/>
    <property type="match status" value="1"/>
</dbReference>
<dbReference type="EMBL" id="JBHRSX010000007">
    <property type="protein sequence ID" value="MFC3200705.1"/>
    <property type="molecule type" value="Genomic_DNA"/>
</dbReference>
<dbReference type="Gene3D" id="3.30.565.10">
    <property type="entry name" value="Histidine kinase-like ATPase, C-terminal domain"/>
    <property type="match status" value="1"/>
</dbReference>
<dbReference type="CDD" id="cd16916">
    <property type="entry name" value="HATPase_CheA-like"/>
    <property type="match status" value="1"/>
</dbReference>
<keyword evidence="5 12" id="KW-0597">Phosphoprotein</keyword>
<keyword evidence="8" id="KW-0418">Kinase</keyword>
<feature type="modified residue" description="Phosphohistidine" evidence="12">
    <location>
        <position position="44"/>
    </location>
</feature>
<dbReference type="SMART" id="SM00260">
    <property type="entry name" value="CheW"/>
    <property type="match status" value="1"/>
</dbReference>
<keyword evidence="4" id="KW-0145">Chemotaxis</keyword>
<keyword evidence="10" id="KW-0902">Two-component regulatory system</keyword>
<reference evidence="17" key="1">
    <citation type="journal article" date="2019" name="Int. J. Syst. Evol. Microbiol.">
        <title>The Global Catalogue of Microorganisms (GCM) 10K type strain sequencing project: providing services to taxonomists for standard genome sequencing and annotation.</title>
        <authorList>
            <consortium name="The Broad Institute Genomics Platform"/>
            <consortium name="The Broad Institute Genome Sequencing Center for Infectious Disease"/>
            <person name="Wu L."/>
            <person name="Ma J."/>
        </authorList>
    </citation>
    <scope>NUCLEOTIDE SEQUENCE [LARGE SCALE GENOMIC DNA]</scope>
    <source>
        <strain evidence="17">KCTC 52449</strain>
    </source>
</reference>
<feature type="domain" description="Histidine kinase" evidence="13">
    <location>
        <begin position="306"/>
        <end position="554"/>
    </location>
</feature>
<dbReference type="EC" id="2.7.13.3" evidence="2"/>
<dbReference type="InterPro" id="IPR008207">
    <property type="entry name" value="Sig_transdc_His_kin_Hpt_dom"/>
</dbReference>
<dbReference type="PROSITE" id="PS50851">
    <property type="entry name" value="CHEW"/>
    <property type="match status" value="1"/>
</dbReference>
<evidence type="ECO:0000256" key="10">
    <source>
        <dbReference type="ARBA" id="ARBA00023012"/>
    </source>
</evidence>
<dbReference type="PANTHER" id="PTHR43395">
    <property type="entry name" value="SENSOR HISTIDINE KINASE CHEA"/>
    <property type="match status" value="1"/>
</dbReference>
<dbReference type="InterPro" id="IPR036097">
    <property type="entry name" value="HisK_dim/P_sf"/>
</dbReference>
<sequence length="703" mass="77601">MIAPLETFQIEAREHLVNLEAALLELEEQPEESEAIDTAFRAIHTIKGAAGMFGFQQLTDFAHHLETALDKLRQGKLDVSKTFIEIFLDAGDLMAEMLEDTEFSAGQTISSEKLLERLYQIAPEDDPRKSLIQAPEVQGEPASEEAIYRVRFKPDRDSFKNGFDAMPVLRELTSLGTAEVICKHENLPAFNQLEPQASYLSWELLLVTEASKDTLMDAFMFVADEWQIQVDEIDIHDTDEDADKLGELLVARGNVAKQALDEALGEKPAIGSLLKEQGVVQEEEVKAALKEQQLTRKVKAKKQAGKSQATVRVPAEKLDSLMNLVGELVIVQARLNQVSDAVNNDDIEGIAEELELLTTQMRDETFGIRMMPIGSTFGRFRRLVRDLSSELGKSIQLDTQGADTELDKVVLDKLADPLIHLIRNSIDHGIEPTEDRLALGKTPTGNILLSASHADSQVVITIKDDGRGLNKDKIKAKAIEKQLITSKDQLTDEQIHQLIFEPGFSTAAKVSDISGRGVGMDVVKRSIMELGGKLSIDSAVGEGTELTIRLPMTLAIIEGLMVAVGTEYYVLPLNNVEECIELTQSNTHAKTRRRIVELRGQQIPYLSLREWFEVPGDEPPIQQVVITHSGSERFGFCVDEVVGQYQTVIKRLGKLYEGVSGFSGATILGDGSVAMILDPVALIDSVSSSEFGENTTQPIRMQS</sequence>
<evidence type="ECO:0000256" key="11">
    <source>
        <dbReference type="ARBA" id="ARBA00035100"/>
    </source>
</evidence>
<dbReference type="RefSeq" id="WP_123326737.1">
    <property type="nucleotide sequence ID" value="NZ_JBHRSX010000007.1"/>
</dbReference>
<evidence type="ECO:0000256" key="12">
    <source>
        <dbReference type="PROSITE-ProRule" id="PRU00110"/>
    </source>
</evidence>
<dbReference type="Pfam" id="PF01584">
    <property type="entry name" value="CheW"/>
    <property type="match status" value="1"/>
</dbReference>
<evidence type="ECO:0000313" key="17">
    <source>
        <dbReference type="Proteomes" id="UP001595477"/>
    </source>
</evidence>
<evidence type="ECO:0000259" key="14">
    <source>
        <dbReference type="PROSITE" id="PS50851"/>
    </source>
</evidence>
<keyword evidence="9" id="KW-0067">ATP-binding</keyword>
<dbReference type="SMART" id="SM00073">
    <property type="entry name" value="HPT"/>
    <property type="match status" value="1"/>
</dbReference>
<protein>
    <recommendedName>
        <fullName evidence="3">Chemotaxis protein CheA</fullName>
        <ecNumber evidence="2">2.7.13.3</ecNumber>
    </recommendedName>
</protein>
<dbReference type="Gene3D" id="1.10.287.560">
    <property type="entry name" value="Histidine kinase CheA-like, homodimeric domain"/>
    <property type="match status" value="1"/>
</dbReference>
<dbReference type="InterPro" id="IPR002545">
    <property type="entry name" value="CheW-lke_dom"/>
</dbReference>
<dbReference type="InterPro" id="IPR036641">
    <property type="entry name" value="HPT_dom_sf"/>
</dbReference>
<dbReference type="Pfam" id="PF02518">
    <property type="entry name" value="HATPase_c"/>
    <property type="match status" value="1"/>
</dbReference>
<evidence type="ECO:0000256" key="9">
    <source>
        <dbReference type="ARBA" id="ARBA00022840"/>
    </source>
</evidence>
<dbReference type="Proteomes" id="UP001595477">
    <property type="component" value="Unassembled WGS sequence"/>
</dbReference>
<evidence type="ECO:0000259" key="15">
    <source>
        <dbReference type="PROSITE" id="PS50894"/>
    </source>
</evidence>
<dbReference type="Gene3D" id="2.30.30.40">
    <property type="entry name" value="SH3 Domains"/>
    <property type="match status" value="1"/>
</dbReference>
<feature type="domain" description="CheW-like" evidence="14">
    <location>
        <begin position="556"/>
        <end position="688"/>
    </location>
</feature>
<dbReference type="InterPro" id="IPR003594">
    <property type="entry name" value="HATPase_dom"/>
</dbReference>
<evidence type="ECO:0000256" key="7">
    <source>
        <dbReference type="ARBA" id="ARBA00022741"/>
    </source>
</evidence>
<dbReference type="SUPFAM" id="SSF47226">
    <property type="entry name" value="Histidine-containing phosphotransfer domain, HPT domain"/>
    <property type="match status" value="1"/>
</dbReference>
<dbReference type="CDD" id="cd00088">
    <property type="entry name" value="HPT"/>
    <property type="match status" value="1"/>
</dbReference>
<dbReference type="InterPro" id="IPR036890">
    <property type="entry name" value="HATPase_C_sf"/>
</dbReference>
<dbReference type="SMART" id="SM00387">
    <property type="entry name" value="HATPase_c"/>
    <property type="match status" value="1"/>
</dbReference>
<gene>
    <name evidence="16" type="ORF">ACFOEW_02585</name>
</gene>
<evidence type="ECO:0000256" key="5">
    <source>
        <dbReference type="ARBA" id="ARBA00022553"/>
    </source>
</evidence>
<dbReference type="SUPFAM" id="SSF55874">
    <property type="entry name" value="ATPase domain of HSP90 chaperone/DNA topoisomerase II/histidine kinase"/>
    <property type="match status" value="1"/>
</dbReference>
<comment type="caution">
    <text evidence="16">The sequence shown here is derived from an EMBL/GenBank/DDBJ whole genome shotgun (WGS) entry which is preliminary data.</text>
</comment>
<dbReference type="SMART" id="SM01231">
    <property type="entry name" value="H-kinase_dim"/>
    <property type="match status" value="1"/>
</dbReference>
<organism evidence="16 17">
    <name type="scientific">Alteromonas oceani</name>
    <dbReference type="NCBI Taxonomy" id="2071609"/>
    <lineage>
        <taxon>Bacteria</taxon>
        <taxon>Pseudomonadati</taxon>
        <taxon>Pseudomonadota</taxon>
        <taxon>Gammaproteobacteria</taxon>
        <taxon>Alteromonadales</taxon>
        <taxon>Alteromonadaceae</taxon>
        <taxon>Alteromonas/Salinimonas group</taxon>
        <taxon>Alteromonas</taxon>
    </lineage>
</organism>
<dbReference type="InterPro" id="IPR004358">
    <property type="entry name" value="Sig_transdc_His_kin-like_C"/>
</dbReference>
<evidence type="ECO:0000256" key="4">
    <source>
        <dbReference type="ARBA" id="ARBA00022500"/>
    </source>
</evidence>
<keyword evidence="7" id="KW-0547">Nucleotide-binding</keyword>
<evidence type="ECO:0000256" key="3">
    <source>
        <dbReference type="ARBA" id="ARBA00021495"/>
    </source>
</evidence>
<dbReference type="Gene3D" id="1.20.120.160">
    <property type="entry name" value="HPT domain"/>
    <property type="match status" value="1"/>
</dbReference>
<keyword evidence="17" id="KW-1185">Reference proteome</keyword>
<dbReference type="SUPFAM" id="SSF47384">
    <property type="entry name" value="Homodimeric domain of signal transducing histidine kinase"/>
    <property type="match status" value="1"/>
</dbReference>
<dbReference type="PRINTS" id="PR00344">
    <property type="entry name" value="BCTRLSENSOR"/>
</dbReference>
<keyword evidence="6 16" id="KW-0808">Transferase</keyword>
<dbReference type="InterPro" id="IPR005467">
    <property type="entry name" value="His_kinase_dom"/>
</dbReference>
<name>A0ABV7JRH4_9ALTE</name>
<dbReference type="InterPro" id="IPR037006">
    <property type="entry name" value="CheA-like_homodim_sf"/>
</dbReference>
<feature type="domain" description="HPt" evidence="15">
    <location>
        <begin position="1"/>
        <end position="101"/>
    </location>
</feature>
<proteinExistence type="predicted"/>
<dbReference type="PROSITE" id="PS50894">
    <property type="entry name" value="HPT"/>
    <property type="match status" value="1"/>
</dbReference>
<dbReference type="InterPro" id="IPR004105">
    <property type="entry name" value="CheA-like_dim"/>
</dbReference>
<dbReference type="CDD" id="cd00731">
    <property type="entry name" value="CheA_reg"/>
    <property type="match status" value="1"/>
</dbReference>
<dbReference type="GO" id="GO:0004673">
    <property type="term" value="F:protein histidine kinase activity"/>
    <property type="evidence" value="ECO:0007669"/>
    <property type="project" value="UniProtKB-EC"/>
</dbReference>
<comment type="catalytic activity">
    <reaction evidence="1">
        <text>ATP + protein L-histidine = ADP + protein N-phospho-L-histidine.</text>
        <dbReference type="EC" id="2.7.13.3"/>
    </reaction>
</comment>
<dbReference type="PROSITE" id="PS50109">
    <property type="entry name" value="HIS_KIN"/>
    <property type="match status" value="1"/>
</dbReference>
<dbReference type="InterPro" id="IPR051315">
    <property type="entry name" value="Bact_Chemotaxis_CheA"/>
</dbReference>
<accession>A0ABV7JRH4</accession>
<evidence type="ECO:0000256" key="8">
    <source>
        <dbReference type="ARBA" id="ARBA00022777"/>
    </source>
</evidence>
<dbReference type="PANTHER" id="PTHR43395:SF10">
    <property type="entry name" value="CHEMOTAXIS PROTEIN CHEA"/>
    <property type="match status" value="1"/>
</dbReference>
<dbReference type="Pfam" id="PF02895">
    <property type="entry name" value="H-kinase_dim"/>
    <property type="match status" value="1"/>
</dbReference>
<evidence type="ECO:0000256" key="6">
    <source>
        <dbReference type="ARBA" id="ARBA00022679"/>
    </source>
</evidence>
<evidence type="ECO:0000256" key="2">
    <source>
        <dbReference type="ARBA" id="ARBA00012438"/>
    </source>
</evidence>
<dbReference type="Pfam" id="PF01627">
    <property type="entry name" value="Hpt"/>
    <property type="match status" value="1"/>
</dbReference>
<evidence type="ECO:0000256" key="1">
    <source>
        <dbReference type="ARBA" id="ARBA00000085"/>
    </source>
</evidence>